<evidence type="ECO:0000313" key="2">
    <source>
        <dbReference type="Proteomes" id="UP000249402"/>
    </source>
</evidence>
<sequence>MDGLRNSVASFHPSFPLFSSSSPLLFPLTLPSSSHPSSSLPFHSLCRPIAVSSLNYLPVHGCHFTLPNEYPSAPFLASSPAENSERFAEAKGAATGNPTRASPLRRVLVKWLQR</sequence>
<organism evidence="1 2">
    <name type="scientific">Aspergillus ibericus CBS 121593</name>
    <dbReference type="NCBI Taxonomy" id="1448316"/>
    <lineage>
        <taxon>Eukaryota</taxon>
        <taxon>Fungi</taxon>
        <taxon>Dikarya</taxon>
        <taxon>Ascomycota</taxon>
        <taxon>Pezizomycotina</taxon>
        <taxon>Eurotiomycetes</taxon>
        <taxon>Eurotiomycetidae</taxon>
        <taxon>Eurotiales</taxon>
        <taxon>Aspergillaceae</taxon>
        <taxon>Aspergillus</taxon>
        <taxon>Aspergillus subgen. Circumdati</taxon>
    </lineage>
</organism>
<dbReference type="GeneID" id="37224478"/>
<proteinExistence type="predicted"/>
<gene>
    <name evidence="1" type="ORF">BO80DRAFT_425815</name>
</gene>
<dbReference type="Proteomes" id="UP000249402">
    <property type="component" value="Unassembled WGS sequence"/>
</dbReference>
<accession>A0A395H051</accession>
<keyword evidence="2" id="KW-1185">Reference proteome</keyword>
<dbReference type="VEuPathDB" id="FungiDB:BO80DRAFT_425815"/>
<evidence type="ECO:0000313" key="1">
    <source>
        <dbReference type="EMBL" id="RAL00318.1"/>
    </source>
</evidence>
<protein>
    <submittedName>
        <fullName evidence="1">Uncharacterized protein</fullName>
    </submittedName>
</protein>
<dbReference type="AlphaFoldDB" id="A0A395H051"/>
<dbReference type="RefSeq" id="XP_025574645.1">
    <property type="nucleotide sequence ID" value="XM_025719613.1"/>
</dbReference>
<reference evidence="1 2" key="1">
    <citation type="submission" date="2018-02" db="EMBL/GenBank/DDBJ databases">
        <title>The genomes of Aspergillus section Nigri reveals drivers in fungal speciation.</title>
        <authorList>
            <consortium name="DOE Joint Genome Institute"/>
            <person name="Vesth T.C."/>
            <person name="Nybo J."/>
            <person name="Theobald S."/>
            <person name="Brandl J."/>
            <person name="Frisvad J.C."/>
            <person name="Nielsen K.F."/>
            <person name="Lyhne E.K."/>
            <person name="Kogle M.E."/>
            <person name="Kuo A."/>
            <person name="Riley R."/>
            <person name="Clum A."/>
            <person name="Nolan M."/>
            <person name="Lipzen A."/>
            <person name="Salamov A."/>
            <person name="Henrissat B."/>
            <person name="Wiebenga A."/>
            <person name="De vries R.P."/>
            <person name="Grigoriev I.V."/>
            <person name="Mortensen U.H."/>
            <person name="Andersen M.R."/>
            <person name="Baker S.E."/>
        </authorList>
    </citation>
    <scope>NUCLEOTIDE SEQUENCE [LARGE SCALE GENOMIC DNA]</scope>
    <source>
        <strain evidence="1 2">CBS 121593</strain>
    </source>
</reference>
<name>A0A395H051_9EURO</name>
<dbReference type="EMBL" id="KZ824441">
    <property type="protein sequence ID" value="RAL00318.1"/>
    <property type="molecule type" value="Genomic_DNA"/>
</dbReference>